<dbReference type="Pfam" id="PF00251">
    <property type="entry name" value="Glyco_hydro_32N"/>
    <property type="match status" value="1"/>
</dbReference>
<comment type="similarity">
    <text evidence="1">Belongs to the glycosyl hydrolase 32 family.</text>
</comment>
<evidence type="ECO:0000256" key="3">
    <source>
        <dbReference type="ARBA" id="ARBA00022801"/>
    </source>
</evidence>
<keyword evidence="7" id="KW-1185">Reference proteome</keyword>
<protein>
    <recommendedName>
        <fullName evidence="2">beta-fructofuranosidase</fullName>
        <ecNumber evidence="2">3.2.1.26</ecNumber>
    </recommendedName>
</protein>
<dbReference type="EMBL" id="AP023368">
    <property type="protein sequence ID" value="BCJ98225.1"/>
    <property type="molecule type" value="Genomic_DNA"/>
</dbReference>
<evidence type="ECO:0000256" key="2">
    <source>
        <dbReference type="ARBA" id="ARBA00012758"/>
    </source>
</evidence>
<dbReference type="InterPro" id="IPR051214">
    <property type="entry name" value="GH32_Enzymes"/>
</dbReference>
<evidence type="ECO:0000259" key="5">
    <source>
        <dbReference type="Pfam" id="PF00251"/>
    </source>
</evidence>
<evidence type="ECO:0000256" key="1">
    <source>
        <dbReference type="ARBA" id="ARBA00009902"/>
    </source>
</evidence>
<dbReference type="SUPFAM" id="SSF49899">
    <property type="entry name" value="Concanavalin A-like lectins/glucanases"/>
    <property type="match status" value="1"/>
</dbReference>
<evidence type="ECO:0000313" key="7">
    <source>
        <dbReference type="Proteomes" id="UP000515703"/>
    </source>
</evidence>
<dbReference type="RefSeq" id="WP_185258569.1">
    <property type="nucleotide sequence ID" value="NZ_AP023368.1"/>
</dbReference>
<dbReference type="Proteomes" id="UP000515703">
    <property type="component" value="Chromosome"/>
</dbReference>
<dbReference type="GO" id="GO:0005975">
    <property type="term" value="P:carbohydrate metabolic process"/>
    <property type="evidence" value="ECO:0007669"/>
    <property type="project" value="InterPro"/>
</dbReference>
<gene>
    <name evidence="6" type="ORF">bsdcttw_12660</name>
</gene>
<dbReference type="Gene3D" id="2.60.120.560">
    <property type="entry name" value="Exo-inulinase, domain 1"/>
    <property type="match status" value="1"/>
</dbReference>
<dbReference type="Gene3D" id="2.115.10.20">
    <property type="entry name" value="Glycosyl hydrolase domain, family 43"/>
    <property type="match status" value="1"/>
</dbReference>
<evidence type="ECO:0000313" key="6">
    <source>
        <dbReference type="EMBL" id="BCJ98225.1"/>
    </source>
</evidence>
<dbReference type="PANTHER" id="PTHR43101">
    <property type="entry name" value="BETA-FRUCTOSIDASE"/>
    <property type="match status" value="1"/>
</dbReference>
<evidence type="ECO:0000256" key="4">
    <source>
        <dbReference type="ARBA" id="ARBA00023295"/>
    </source>
</evidence>
<name>A0A7I8DMH6_9FIRM</name>
<dbReference type="CDD" id="cd08995">
    <property type="entry name" value="GH32_EcAec43-like"/>
    <property type="match status" value="1"/>
</dbReference>
<accession>A0A7I8DMH6</accession>
<dbReference type="AlphaFoldDB" id="A0A7I8DMH6"/>
<dbReference type="InterPro" id="IPR013148">
    <property type="entry name" value="Glyco_hydro_32_N"/>
</dbReference>
<dbReference type="InterPro" id="IPR001362">
    <property type="entry name" value="Glyco_hydro_32"/>
</dbReference>
<dbReference type="SMART" id="SM00640">
    <property type="entry name" value="Glyco_32"/>
    <property type="match status" value="1"/>
</dbReference>
<reference evidence="6 7" key="2">
    <citation type="submission" date="2020-08" db="EMBL/GenBank/DDBJ databases">
        <authorList>
            <person name="Ueki A."/>
            <person name="Tonouchi A."/>
        </authorList>
    </citation>
    <scope>NUCLEOTIDE SEQUENCE [LARGE SCALE GENOMIC DNA]</scope>
    <source>
        <strain evidence="6 7">CTTW</strain>
    </source>
</reference>
<feature type="domain" description="Glycosyl hydrolase family 32 N-terminal" evidence="5">
    <location>
        <begin position="52"/>
        <end position="326"/>
    </location>
</feature>
<dbReference type="InterPro" id="IPR013320">
    <property type="entry name" value="ConA-like_dom_sf"/>
</dbReference>
<dbReference type="PANTHER" id="PTHR43101:SF1">
    <property type="entry name" value="BETA-FRUCTOSIDASE"/>
    <property type="match status" value="1"/>
</dbReference>
<dbReference type="SUPFAM" id="SSF75005">
    <property type="entry name" value="Arabinanase/levansucrase/invertase"/>
    <property type="match status" value="1"/>
</dbReference>
<keyword evidence="4" id="KW-0326">Glycosidase</keyword>
<sequence length="506" mass="57896">MKKAGILLIIGLAFIAAGCTKMNADRIVADNKVNSPEGKEEQIEEVSIFPLPDNGFVGDPMPYYDGEKMNIFFLDDQRTGSQGYHPWARYITTDFCKYEFLGDVIPYGEDITKQDIALGTGSVVKDKQGLYHAFYTGHNDTYSPKEAIMHATSTDLQNWDKHEKDTFYADKEYSSDDFRDPYVFFNKEEQKYWMLVTTRKNNMGVIVLYKSVDLIHWSNEKVLFENDMGSDANMECPTLMEWKGYWYLTFSDQWPDRIVHYRIAKSPEGPFEKPERDSFDGSGFYAGRLEKAEDKMYLIGWNATKDGHQDQNNYNWAGNLVTHQVVQQKNGLLNIIPVQSVTKAMNHDRNVIASYISDSVKKENRELHFSGLGHEYASFPKIDKSTKITGILKLNDKTNIFGFAFNLGLNNIGTLNFVLNKQEGYVGFFNKPTDILSGEEPQSKVRYDFKDGDEVGFTILIDNTVAAIYLNNEIALTARMYSANNEQWGFFSDNSNVTLKDIKVYK</sequence>
<dbReference type="PROSITE" id="PS51257">
    <property type="entry name" value="PROKAR_LIPOPROTEIN"/>
    <property type="match status" value="1"/>
</dbReference>
<dbReference type="KEGG" id="acht:bsdcttw_12660"/>
<keyword evidence="3 6" id="KW-0378">Hydrolase</keyword>
<reference evidence="6 7" key="1">
    <citation type="submission" date="2020-08" db="EMBL/GenBank/DDBJ databases">
        <title>Draft genome sequencing of an Anaerocolumna strain isolated from anoxic soil subjected to BSD treatment.</title>
        <authorList>
            <person name="Uek A."/>
            <person name="Tonouchi A."/>
        </authorList>
    </citation>
    <scope>NUCLEOTIDE SEQUENCE [LARGE SCALE GENOMIC DNA]</scope>
    <source>
        <strain evidence="6 7">CTTW</strain>
    </source>
</reference>
<proteinExistence type="inferred from homology"/>
<organism evidence="6 7">
    <name type="scientific">Anaerocolumna chitinilytica</name>
    <dbReference type="NCBI Taxonomy" id="1727145"/>
    <lineage>
        <taxon>Bacteria</taxon>
        <taxon>Bacillati</taxon>
        <taxon>Bacillota</taxon>
        <taxon>Clostridia</taxon>
        <taxon>Lachnospirales</taxon>
        <taxon>Lachnospiraceae</taxon>
        <taxon>Anaerocolumna</taxon>
    </lineage>
</organism>
<dbReference type="EC" id="3.2.1.26" evidence="2"/>
<dbReference type="GO" id="GO:0004564">
    <property type="term" value="F:beta-fructofuranosidase activity"/>
    <property type="evidence" value="ECO:0007669"/>
    <property type="project" value="UniProtKB-EC"/>
</dbReference>
<dbReference type="InterPro" id="IPR023296">
    <property type="entry name" value="Glyco_hydro_beta-prop_sf"/>
</dbReference>